<proteinExistence type="predicted"/>
<dbReference type="Proteomes" id="UP001163223">
    <property type="component" value="Chromosome"/>
</dbReference>
<accession>A0ACD4NVY5</accession>
<evidence type="ECO:0000313" key="1">
    <source>
        <dbReference type="EMBL" id="WAJ31141.1"/>
    </source>
</evidence>
<reference evidence="1" key="1">
    <citation type="submission" date="2022-11" db="EMBL/GenBank/DDBJ databases">
        <title>beta-Carotene-producing bacterium, Jeongeuplla avenae sp. nov., alleviates the salt stress of Arabidopsis seedlings.</title>
        <authorList>
            <person name="Jiang L."/>
            <person name="Lee J."/>
        </authorList>
    </citation>
    <scope>NUCLEOTIDE SEQUENCE</scope>
    <source>
        <strain evidence="1">DY_R2A_6</strain>
    </source>
</reference>
<dbReference type="EMBL" id="CP113520">
    <property type="protein sequence ID" value="WAJ31141.1"/>
    <property type="molecule type" value="Genomic_DNA"/>
</dbReference>
<name>A0ACD4NVY5_9HYPH</name>
<evidence type="ECO:0000313" key="2">
    <source>
        <dbReference type="Proteomes" id="UP001163223"/>
    </source>
</evidence>
<organism evidence="1 2">
    <name type="scientific">Antarcticirhabdus aurantiaca</name>
    <dbReference type="NCBI Taxonomy" id="2606717"/>
    <lineage>
        <taxon>Bacteria</taxon>
        <taxon>Pseudomonadati</taxon>
        <taxon>Pseudomonadota</taxon>
        <taxon>Alphaproteobacteria</taxon>
        <taxon>Hyphomicrobiales</taxon>
        <taxon>Aurantimonadaceae</taxon>
        <taxon>Antarcticirhabdus</taxon>
    </lineage>
</organism>
<keyword evidence="2" id="KW-1185">Reference proteome</keyword>
<sequence length="217" mass="22999">MDFAAARLKMVDNQIRTTDVTEHAILRAFLTVPREAFVPDARKVLAYIDEDVPLGGGRYIMEPSPFGKLLQLADIRSSDVVLDVGCGTGYSAAILSHLAGSVVALESDAGLAAKASETLAGLDILSVAVVEGPLEKGYPSEAPFDVIVFEGAVEVLPDTFLDQLKPGGRLVVVEGIGNAALAKLYVKDHDGIVSDRVAFNCAVKPLPGFRKEAAFVF</sequence>
<protein>
    <submittedName>
        <fullName evidence="1">Protein-L-isoaspartate O-methyltransferase</fullName>
    </submittedName>
</protein>
<gene>
    <name evidence="1" type="ORF">OXU80_13455</name>
</gene>